<evidence type="ECO:0000313" key="4">
    <source>
        <dbReference type="EMBL" id="TYC84187.1"/>
    </source>
</evidence>
<dbReference type="PANTHER" id="PTHR39160:SF4">
    <property type="entry name" value="RESUSCITATION-PROMOTING FACTOR RPFB"/>
    <property type="match status" value="1"/>
</dbReference>
<evidence type="ECO:0000313" key="8">
    <source>
        <dbReference type="Proteomes" id="UP001163550"/>
    </source>
</evidence>
<dbReference type="Proteomes" id="UP000176244">
    <property type="component" value="Unassembled WGS sequence"/>
</dbReference>
<reference evidence="4 7" key="2">
    <citation type="submission" date="2019-08" db="EMBL/GenBank/DDBJ databases">
        <title>Isolation and enrichment of carboxydotrophic bacteria from anaerobic sludge for the production of bio-based chemicals from syngas.</title>
        <authorList>
            <person name="Antares A.L."/>
            <person name="Moreira J."/>
            <person name="Diender M."/>
            <person name="Parshina S.N."/>
            <person name="Stams A.J.M."/>
            <person name="Alves M."/>
            <person name="Alves J.I."/>
            <person name="Sousa D.Z."/>
        </authorList>
    </citation>
    <scope>NUCLEOTIDE SEQUENCE [LARGE SCALE GENOMIC DNA]</scope>
    <source>
        <strain evidence="4 7">JM</strain>
    </source>
</reference>
<dbReference type="InterPro" id="IPR010611">
    <property type="entry name" value="3D_dom"/>
</dbReference>
<accession>A0A1F2PII4</accession>
<dbReference type="CDD" id="cd14667">
    <property type="entry name" value="3D_containing_proteins"/>
    <property type="match status" value="1"/>
</dbReference>
<reference evidence="5" key="3">
    <citation type="submission" date="2021-11" db="EMBL/GenBank/DDBJ databases">
        <title>Isoprene-degrading acetogen.</title>
        <authorList>
            <person name="Yang Y."/>
            <person name="Jin H."/>
            <person name="Yan J."/>
        </authorList>
    </citation>
    <scope>NUCLEOTIDE SEQUENCE</scope>
    <source>
        <strain evidence="5">Berkeley</strain>
    </source>
</reference>
<dbReference type="EMBL" id="LKEU01000027">
    <property type="protein sequence ID" value="OFV71143.1"/>
    <property type="molecule type" value="Genomic_DNA"/>
</dbReference>
<reference evidence="3 6" key="1">
    <citation type="submission" date="2015-09" db="EMBL/GenBank/DDBJ databases">
        <title>Genome sequence of Acetobacterium wieringae DSM 1911.</title>
        <authorList>
            <person name="Poehlein A."/>
            <person name="Bengelsdorf F.R."/>
            <person name="Schiel-Bengelsdorf B."/>
            <person name="Duerre P."/>
            <person name="Daniel R."/>
        </authorList>
    </citation>
    <scope>NUCLEOTIDE SEQUENCE [LARGE SCALE GENOMIC DNA]</scope>
    <source>
        <strain evidence="3 6">DSM 1911</strain>
    </source>
</reference>
<proteinExistence type="predicted"/>
<dbReference type="GO" id="GO:0009254">
    <property type="term" value="P:peptidoglycan turnover"/>
    <property type="evidence" value="ECO:0007669"/>
    <property type="project" value="InterPro"/>
</dbReference>
<dbReference type="Proteomes" id="UP000322619">
    <property type="component" value="Unassembled WGS sequence"/>
</dbReference>
<sequence length="358" mass="38349">MNRERETGGFLKKYPGVKIGIIALILLLVVGVSSAFTVEKEVSVNFEGKVYTANGKLLESLEEVLIANELPVSDEYKYSVPLTTLFKDVIDVTIEKKISGNIQVDGKTIAYLSGGATVGDVLEENGVKPDEDDKVEPGLNTPLTEKTGTIKVTRISYVESTGIKDVPMKATIRENPELPMGTRIVVQVGQNGKANKKEKIRYENGVEVSREVITCEVIMPAVEEIIEVGPSTTITMPEAVEVSSVIGNVNVEKSATGDGSTSINQESGFKGSMVVSATAYTATGNNTASGTVPQSGRTIATWGGIPFGTKVYIPALGGIYTVEDRGGAVGYGIIDIYMDSEAECEAWGRQNIEIYFVE</sequence>
<gene>
    <name evidence="3" type="ORF">ACWI_17290</name>
    <name evidence="4" type="ORF">FXB42_12700</name>
    <name evidence="5" type="ORF">LNN31_16560</name>
</gene>
<dbReference type="EMBL" id="CP087994">
    <property type="protein sequence ID" value="UYO62379.1"/>
    <property type="molecule type" value="Genomic_DNA"/>
</dbReference>
<dbReference type="PROSITE" id="PS51109">
    <property type="entry name" value="G5"/>
    <property type="match status" value="1"/>
</dbReference>
<dbReference type="Pfam" id="PF06725">
    <property type="entry name" value="3D"/>
    <property type="match status" value="1"/>
</dbReference>
<dbReference type="Pfam" id="PF07501">
    <property type="entry name" value="G5"/>
    <property type="match status" value="1"/>
</dbReference>
<name>A0A1F2PII4_9FIRM</name>
<dbReference type="GO" id="GO:0004553">
    <property type="term" value="F:hydrolase activity, hydrolyzing O-glycosyl compounds"/>
    <property type="evidence" value="ECO:0007669"/>
    <property type="project" value="InterPro"/>
</dbReference>
<evidence type="ECO:0000313" key="6">
    <source>
        <dbReference type="Proteomes" id="UP000176244"/>
    </source>
</evidence>
<dbReference type="Pfam" id="PF03990">
    <property type="entry name" value="DUF348"/>
    <property type="match status" value="1"/>
</dbReference>
<evidence type="ECO:0000313" key="3">
    <source>
        <dbReference type="EMBL" id="OFV71143.1"/>
    </source>
</evidence>
<dbReference type="OrthoDB" id="9798935at2"/>
<evidence type="ECO:0000259" key="2">
    <source>
        <dbReference type="PROSITE" id="PS51109"/>
    </source>
</evidence>
<evidence type="ECO:0000256" key="1">
    <source>
        <dbReference type="ARBA" id="ARBA00022729"/>
    </source>
</evidence>
<dbReference type="InterPro" id="IPR059180">
    <property type="entry name" value="3D_YorM"/>
</dbReference>
<dbReference type="InterPro" id="IPR011098">
    <property type="entry name" value="G5_dom"/>
</dbReference>
<keyword evidence="1" id="KW-0732">Signal</keyword>
<dbReference type="GO" id="GO:0019867">
    <property type="term" value="C:outer membrane"/>
    <property type="evidence" value="ECO:0007669"/>
    <property type="project" value="InterPro"/>
</dbReference>
<dbReference type="InterPro" id="IPR007137">
    <property type="entry name" value="DUF348"/>
</dbReference>
<dbReference type="Proteomes" id="UP001163550">
    <property type="component" value="Chromosome"/>
</dbReference>
<organism evidence="3 6">
    <name type="scientific">Acetobacterium wieringae</name>
    <dbReference type="NCBI Taxonomy" id="52694"/>
    <lineage>
        <taxon>Bacteria</taxon>
        <taxon>Bacillati</taxon>
        <taxon>Bacillota</taxon>
        <taxon>Clostridia</taxon>
        <taxon>Eubacteriales</taxon>
        <taxon>Eubacteriaceae</taxon>
        <taxon>Acetobacterium</taxon>
    </lineage>
</organism>
<dbReference type="PANTHER" id="PTHR39160">
    <property type="entry name" value="CELL WALL-BINDING PROTEIN YOCH"/>
    <property type="match status" value="1"/>
</dbReference>
<feature type="domain" description="G5" evidence="2">
    <location>
        <begin position="152"/>
        <end position="232"/>
    </location>
</feature>
<keyword evidence="8" id="KW-1185">Reference proteome</keyword>
<dbReference type="RefSeq" id="WP_070371016.1">
    <property type="nucleotide sequence ID" value="NZ_CABIIK010000037.1"/>
</dbReference>
<protein>
    <submittedName>
        <fullName evidence="4">DUF348 domain-containing protein</fullName>
    </submittedName>
    <submittedName>
        <fullName evidence="3">G5 domain protein</fullName>
    </submittedName>
    <submittedName>
        <fullName evidence="5">G5 domain-containing protein</fullName>
    </submittedName>
</protein>
<dbReference type="EMBL" id="VSLA01000026">
    <property type="protein sequence ID" value="TYC84187.1"/>
    <property type="molecule type" value="Genomic_DNA"/>
</dbReference>
<dbReference type="SMART" id="SM01208">
    <property type="entry name" value="G5"/>
    <property type="match status" value="1"/>
</dbReference>
<evidence type="ECO:0000313" key="5">
    <source>
        <dbReference type="EMBL" id="UYO62379.1"/>
    </source>
</evidence>
<evidence type="ECO:0000313" key="7">
    <source>
        <dbReference type="Proteomes" id="UP000322619"/>
    </source>
</evidence>
<dbReference type="STRING" id="52694.ACWI_17290"/>
<dbReference type="InterPro" id="IPR051933">
    <property type="entry name" value="Resuscitation_pf_RpfB"/>
</dbReference>
<dbReference type="Gene3D" id="2.20.230.10">
    <property type="entry name" value="Resuscitation-promoting factor rpfb"/>
    <property type="match status" value="1"/>
</dbReference>
<dbReference type="AlphaFoldDB" id="A0A1F2PII4"/>